<evidence type="ECO:0000256" key="1">
    <source>
        <dbReference type="SAM" id="MobiDB-lite"/>
    </source>
</evidence>
<feature type="compositionally biased region" description="Basic and acidic residues" evidence="1">
    <location>
        <begin position="414"/>
        <end position="433"/>
    </location>
</feature>
<accession>A0A4Y6UZV3</accession>
<gene>
    <name evidence="2" type="ORF">FFV09_21795</name>
</gene>
<dbReference type="KEGG" id="saca:FFV09_21795"/>
<reference evidence="2 3" key="1">
    <citation type="submission" date="2019-06" db="EMBL/GenBank/DDBJ databases">
        <title>Saccharibacillus brassicae sp. nov., an endophytic bacterium isolated from Chinese cabbage seeds (Brassica pekinensis).</title>
        <authorList>
            <person name="Jiang L."/>
            <person name="Lee J."/>
            <person name="Kim S.W."/>
        </authorList>
    </citation>
    <scope>NUCLEOTIDE SEQUENCE [LARGE SCALE GENOMIC DNA]</scope>
    <source>
        <strain evidence="3">KCTC 43072 / ATSA2</strain>
    </source>
</reference>
<dbReference type="Proteomes" id="UP000316968">
    <property type="component" value="Chromosome"/>
</dbReference>
<evidence type="ECO:0000313" key="2">
    <source>
        <dbReference type="EMBL" id="QDH23263.1"/>
    </source>
</evidence>
<evidence type="ECO:0000313" key="3">
    <source>
        <dbReference type="Proteomes" id="UP000316968"/>
    </source>
</evidence>
<feature type="region of interest" description="Disordered" evidence="1">
    <location>
        <begin position="411"/>
        <end position="433"/>
    </location>
</feature>
<dbReference type="RefSeq" id="WP_141449800.1">
    <property type="nucleotide sequence ID" value="NZ_CP041217.1"/>
</dbReference>
<dbReference type="AlphaFoldDB" id="A0A4Y6UZV3"/>
<protein>
    <submittedName>
        <fullName evidence="2">Uncharacterized protein</fullName>
    </submittedName>
</protein>
<proteinExistence type="predicted"/>
<name>A0A4Y6UZV3_SACBS</name>
<sequence>MGKSIRLAQRCEPALTAGTYGIEVQAVTDLTATLTDAFTEFTVATERFSLPPDQVYSVYPPREAVGSYTECLPHIVLNRRTLPWERQLISRLPSMPWLALLVFDETESFTLTESTCEQALKPEAGTFVPALVREAYEKPDAPCSYVQLDAKLAAGVLPYAEALALLAHGKGVSLDPKVTDASVQDEWFATIVTNRFGLEPAGDRAVRHTACLVSLEGYEACLENEQGRRQALDGCREVRMIVLASWTFSIAKSPFDFASAFASLDAAMLATPYSGANETVRQLSDLGYMPMNHQVRDGSRTVSWYQPPLIPYAEPKEPLICARFADQWLRYDPEIGMMDIRFAGAWQVGRSMALADQSYAQRLYAWRQSNVRAARSAVYRGLLGAHLSAPSDEATLAPGPGDDSIGHEFVLAAGRDRRTGGSDSGRERLRQQLNERYRSLLGEGIDDEPAD</sequence>
<dbReference type="OrthoDB" id="4846903at2"/>
<keyword evidence="3" id="KW-1185">Reference proteome</keyword>
<organism evidence="2 3">
    <name type="scientific">Saccharibacillus brassicae</name>
    <dbReference type="NCBI Taxonomy" id="2583377"/>
    <lineage>
        <taxon>Bacteria</taxon>
        <taxon>Bacillati</taxon>
        <taxon>Bacillota</taxon>
        <taxon>Bacilli</taxon>
        <taxon>Bacillales</taxon>
        <taxon>Paenibacillaceae</taxon>
        <taxon>Saccharibacillus</taxon>
    </lineage>
</organism>
<dbReference type="EMBL" id="CP041217">
    <property type="protein sequence ID" value="QDH23263.1"/>
    <property type="molecule type" value="Genomic_DNA"/>
</dbReference>